<feature type="non-terminal residue" evidence="12">
    <location>
        <position position="382"/>
    </location>
</feature>
<dbReference type="GO" id="GO:0010008">
    <property type="term" value="C:endosome membrane"/>
    <property type="evidence" value="ECO:0007669"/>
    <property type="project" value="UniProtKB-SubCell"/>
</dbReference>
<evidence type="ECO:0000256" key="1">
    <source>
        <dbReference type="ARBA" id="ARBA00004413"/>
    </source>
</evidence>
<organism evidence="12 13">
    <name type="scientific">Rhododendron williamsianum</name>
    <dbReference type="NCBI Taxonomy" id="262921"/>
    <lineage>
        <taxon>Eukaryota</taxon>
        <taxon>Viridiplantae</taxon>
        <taxon>Streptophyta</taxon>
        <taxon>Embryophyta</taxon>
        <taxon>Tracheophyta</taxon>
        <taxon>Spermatophyta</taxon>
        <taxon>Magnoliopsida</taxon>
        <taxon>eudicotyledons</taxon>
        <taxon>Gunneridae</taxon>
        <taxon>Pentapetalae</taxon>
        <taxon>asterids</taxon>
        <taxon>Ericales</taxon>
        <taxon>Ericaceae</taxon>
        <taxon>Ericoideae</taxon>
        <taxon>Rhodoreae</taxon>
        <taxon>Rhododendron</taxon>
    </lineage>
</organism>
<dbReference type="Gene3D" id="3.40.50.300">
    <property type="entry name" value="P-loop containing nucleotide triphosphate hydrolases"/>
    <property type="match status" value="1"/>
</dbReference>
<proteinExistence type="predicted"/>
<keyword evidence="13" id="KW-1185">Reference proteome</keyword>
<keyword evidence="8" id="KW-0472">Membrane</keyword>
<protein>
    <submittedName>
        <fullName evidence="12">Uncharacterized protein</fullName>
    </submittedName>
</protein>
<dbReference type="CDD" id="cd00052">
    <property type="entry name" value="EH"/>
    <property type="match status" value="1"/>
</dbReference>
<feature type="domain" description="Dynamin-type G" evidence="11">
    <location>
        <begin position="177"/>
        <end position="376"/>
    </location>
</feature>
<evidence type="ECO:0000256" key="5">
    <source>
        <dbReference type="ARBA" id="ARBA00022741"/>
    </source>
</evidence>
<dbReference type="AlphaFoldDB" id="A0A6A4LVE3"/>
<feature type="domain" description="EH" evidence="9">
    <location>
        <begin position="15"/>
        <end position="109"/>
    </location>
</feature>
<dbReference type="GO" id="GO:0006897">
    <property type="term" value="P:endocytosis"/>
    <property type="evidence" value="ECO:0007669"/>
    <property type="project" value="TreeGrafter"/>
</dbReference>
<feature type="non-terminal residue" evidence="12">
    <location>
        <position position="1"/>
    </location>
</feature>
<comment type="caution">
    <text evidence="12">The sequence shown here is derived from an EMBL/GenBank/DDBJ whole genome shotgun (WGS) entry which is preliminary data.</text>
</comment>
<dbReference type="InterPro" id="IPR045063">
    <property type="entry name" value="Dynamin_N"/>
</dbReference>
<evidence type="ECO:0000259" key="11">
    <source>
        <dbReference type="PROSITE" id="PS51718"/>
    </source>
</evidence>
<evidence type="ECO:0000313" key="13">
    <source>
        <dbReference type="Proteomes" id="UP000428333"/>
    </source>
</evidence>
<name>A0A6A4LVE3_9ERIC</name>
<reference evidence="12 13" key="1">
    <citation type="journal article" date="2019" name="Genome Biol. Evol.">
        <title>The Rhododendron genome and chromosomal organization provide insight into shared whole-genome duplications across the heath family (Ericaceae).</title>
        <authorList>
            <person name="Soza V.L."/>
            <person name="Lindsley D."/>
            <person name="Waalkes A."/>
            <person name="Ramage E."/>
            <person name="Patwardhan R.P."/>
            <person name="Burton J.N."/>
            <person name="Adey A."/>
            <person name="Kumar A."/>
            <person name="Qiu R."/>
            <person name="Shendure J."/>
            <person name="Hall B."/>
        </authorList>
    </citation>
    <scope>NUCLEOTIDE SEQUENCE [LARGE SCALE GENOMIC DNA]</scope>
    <source>
        <strain evidence="12">RSF 1966-606</strain>
    </source>
</reference>
<keyword evidence="4" id="KW-0479">Metal-binding</keyword>
<feature type="domain" description="EF-hand" evidence="10">
    <location>
        <begin position="48"/>
        <end position="83"/>
    </location>
</feature>
<evidence type="ECO:0000256" key="4">
    <source>
        <dbReference type="ARBA" id="ARBA00022723"/>
    </source>
</evidence>
<keyword evidence="3" id="KW-1003">Cell membrane</keyword>
<evidence type="ECO:0000313" key="12">
    <source>
        <dbReference type="EMBL" id="KAE9458308.1"/>
    </source>
</evidence>
<evidence type="ECO:0000256" key="7">
    <source>
        <dbReference type="ARBA" id="ARBA00022837"/>
    </source>
</evidence>
<dbReference type="OrthoDB" id="1716625at2759"/>
<dbReference type="SUPFAM" id="SSF47473">
    <property type="entry name" value="EF-hand"/>
    <property type="match status" value="1"/>
</dbReference>
<dbReference type="GO" id="GO:0005509">
    <property type="term" value="F:calcium ion binding"/>
    <property type="evidence" value="ECO:0007669"/>
    <property type="project" value="InterPro"/>
</dbReference>
<dbReference type="FunFam" id="3.40.50.300:FF:000147">
    <property type="entry name" value="EH domain-containing protein 1"/>
    <property type="match status" value="1"/>
</dbReference>
<dbReference type="PROSITE" id="PS50222">
    <property type="entry name" value="EF_HAND_2"/>
    <property type="match status" value="1"/>
</dbReference>
<dbReference type="SUPFAM" id="SSF52540">
    <property type="entry name" value="P-loop containing nucleoside triphosphate hydrolases"/>
    <property type="match status" value="1"/>
</dbReference>
<dbReference type="GO" id="GO:0016197">
    <property type="term" value="P:endosomal transport"/>
    <property type="evidence" value="ECO:0007669"/>
    <property type="project" value="TreeGrafter"/>
</dbReference>
<keyword evidence="5" id="KW-0547">Nucleotide-binding</keyword>
<evidence type="ECO:0000256" key="3">
    <source>
        <dbReference type="ARBA" id="ARBA00022475"/>
    </source>
</evidence>
<accession>A0A6A4LVE3</accession>
<dbReference type="GO" id="GO:0005886">
    <property type="term" value="C:plasma membrane"/>
    <property type="evidence" value="ECO:0007669"/>
    <property type="project" value="UniProtKB-SubCell"/>
</dbReference>
<evidence type="ECO:0000256" key="6">
    <source>
        <dbReference type="ARBA" id="ARBA00022753"/>
    </source>
</evidence>
<evidence type="ECO:0000256" key="2">
    <source>
        <dbReference type="ARBA" id="ARBA00004481"/>
    </source>
</evidence>
<evidence type="ECO:0000259" key="10">
    <source>
        <dbReference type="PROSITE" id="PS50222"/>
    </source>
</evidence>
<evidence type="ECO:0000259" key="9">
    <source>
        <dbReference type="PROSITE" id="PS50031"/>
    </source>
</evidence>
<comment type="subcellular location">
    <subcellularLocation>
        <location evidence="1">Cell membrane</location>
        <topology evidence="1">Peripheral membrane protein</topology>
        <orientation evidence="1">Cytoplasmic side</orientation>
    </subcellularLocation>
    <subcellularLocation>
        <location evidence="2">Endosome membrane</location>
        <topology evidence="2">Peripheral membrane protein</topology>
    </subcellularLocation>
</comment>
<dbReference type="Proteomes" id="UP000428333">
    <property type="component" value="Linkage Group LG06"/>
</dbReference>
<sequence length="382" mass="43216">MEIDSSPISKCSKEHQMIYQEWFSYADSDGDGRITGTDALKFFAMSNLPREDLKQVWAMADSKRQGFLGFKEFISAMQLISLAQGGHALTKDTLSNEVDLENLKPPVMERLDKLLAKKKKRAHKTSDLEQNGSIVICYLNYRWLEEVICTEIKAIRGYIPLQRFCVPLIGAHIGPEPTTDRFVVVMNGPDERSIPGNTIAVQADMPFSGLTTFGTAFLSKFECSQMPHPLLEHITFVDTPGVLSGEKQRTQRSYEFTGVTSWFASKCDLILLLFDPHKLDISDEFKRVITSLRGHDDKIRVVLNKADQVDTQQLMRIYGALMWSLGKVLNTPEVMRVYIGSFNDKPVNEAVAGPLGKELFEREQEDLLSDLKDIPKKACDRR</sequence>
<dbReference type="Pfam" id="PF00350">
    <property type="entry name" value="Dynamin_N"/>
    <property type="match status" value="1"/>
</dbReference>
<dbReference type="Gene3D" id="1.10.238.10">
    <property type="entry name" value="EF-hand"/>
    <property type="match status" value="1"/>
</dbReference>
<dbReference type="Pfam" id="PF12763">
    <property type="entry name" value="EH"/>
    <property type="match status" value="1"/>
</dbReference>
<dbReference type="GO" id="GO:0051260">
    <property type="term" value="P:protein homooligomerization"/>
    <property type="evidence" value="ECO:0007669"/>
    <property type="project" value="UniProtKB-ARBA"/>
</dbReference>
<dbReference type="InterPro" id="IPR030381">
    <property type="entry name" value="G_DYNAMIN_dom"/>
</dbReference>
<dbReference type="InterPro" id="IPR027417">
    <property type="entry name" value="P-loop_NTPase"/>
</dbReference>
<dbReference type="InterPro" id="IPR011992">
    <property type="entry name" value="EF-hand-dom_pair"/>
</dbReference>
<dbReference type="PANTHER" id="PTHR11216:SF31">
    <property type="entry name" value="AT21416P"/>
    <property type="match status" value="1"/>
</dbReference>
<keyword evidence="6" id="KW-0967">Endosome</keyword>
<dbReference type="GO" id="GO:0005525">
    <property type="term" value="F:GTP binding"/>
    <property type="evidence" value="ECO:0007669"/>
    <property type="project" value="InterPro"/>
</dbReference>
<dbReference type="SMART" id="SM00027">
    <property type="entry name" value="EH"/>
    <property type="match status" value="1"/>
</dbReference>
<evidence type="ECO:0000256" key="8">
    <source>
        <dbReference type="ARBA" id="ARBA00023136"/>
    </source>
</evidence>
<dbReference type="CDD" id="cd09913">
    <property type="entry name" value="EHD"/>
    <property type="match status" value="1"/>
</dbReference>
<dbReference type="PROSITE" id="PS51718">
    <property type="entry name" value="G_DYNAMIN_2"/>
    <property type="match status" value="1"/>
</dbReference>
<keyword evidence="7" id="KW-0106">Calcium</keyword>
<gene>
    <name evidence="12" type="ORF">C3L33_09809</name>
</gene>
<dbReference type="SMART" id="SM00054">
    <property type="entry name" value="EFh"/>
    <property type="match status" value="2"/>
</dbReference>
<dbReference type="PANTHER" id="PTHR11216">
    <property type="entry name" value="EH DOMAIN"/>
    <property type="match status" value="1"/>
</dbReference>
<dbReference type="InterPro" id="IPR002048">
    <property type="entry name" value="EF_hand_dom"/>
</dbReference>
<dbReference type="PROSITE" id="PS50031">
    <property type="entry name" value="EH"/>
    <property type="match status" value="1"/>
</dbReference>
<dbReference type="InterPro" id="IPR000261">
    <property type="entry name" value="EH_dom"/>
</dbReference>
<dbReference type="EMBL" id="QEFC01001419">
    <property type="protein sequence ID" value="KAE9458308.1"/>
    <property type="molecule type" value="Genomic_DNA"/>
</dbReference>